<organism evidence="2 3">
    <name type="scientific">Dendrobium catenatum</name>
    <dbReference type="NCBI Taxonomy" id="906689"/>
    <lineage>
        <taxon>Eukaryota</taxon>
        <taxon>Viridiplantae</taxon>
        <taxon>Streptophyta</taxon>
        <taxon>Embryophyta</taxon>
        <taxon>Tracheophyta</taxon>
        <taxon>Spermatophyta</taxon>
        <taxon>Magnoliopsida</taxon>
        <taxon>Liliopsida</taxon>
        <taxon>Asparagales</taxon>
        <taxon>Orchidaceae</taxon>
        <taxon>Epidendroideae</taxon>
        <taxon>Malaxideae</taxon>
        <taxon>Dendrobiinae</taxon>
        <taxon>Dendrobium</taxon>
    </lineage>
</organism>
<dbReference type="AlphaFoldDB" id="A0A2I0WUY3"/>
<accession>A0A2I0WUY3</accession>
<sequence length="151" mass="18265">MVPTEILNWIQMIERILDFKDILPDRIVKLVAIKLKKSASLWWENFKRNRNREGRGKITMWAKMKKELQRKYFPKQYRQELFLKFHRLQQNQLTVEQYIAVEQYIPSIMCLYSRRGSTSTLLNLARCNQLSFESGRTANPRKYILEQETHL</sequence>
<dbReference type="InterPro" id="IPR005162">
    <property type="entry name" value="Retrotrans_gag_dom"/>
</dbReference>
<dbReference type="PANTHER" id="PTHR35046:SF21">
    <property type="entry name" value="RETROTRANSPOSON GAG DOMAIN-CONTAINING PROTEIN-RELATED"/>
    <property type="match status" value="1"/>
</dbReference>
<dbReference type="PANTHER" id="PTHR35046">
    <property type="entry name" value="ZINC KNUCKLE (CCHC-TYPE) FAMILY PROTEIN"/>
    <property type="match status" value="1"/>
</dbReference>
<gene>
    <name evidence="2" type="ORF">MA16_Dca000816</name>
</gene>
<evidence type="ECO:0000259" key="1">
    <source>
        <dbReference type="Pfam" id="PF03732"/>
    </source>
</evidence>
<keyword evidence="3" id="KW-1185">Reference proteome</keyword>
<reference evidence="2 3" key="2">
    <citation type="journal article" date="2017" name="Nature">
        <title>The Apostasia genome and the evolution of orchids.</title>
        <authorList>
            <person name="Zhang G.Q."/>
            <person name="Liu K.W."/>
            <person name="Li Z."/>
            <person name="Lohaus R."/>
            <person name="Hsiao Y.Y."/>
            <person name="Niu S.C."/>
            <person name="Wang J.Y."/>
            <person name="Lin Y.C."/>
            <person name="Xu Q."/>
            <person name="Chen L.J."/>
            <person name="Yoshida K."/>
            <person name="Fujiwara S."/>
            <person name="Wang Z.W."/>
            <person name="Zhang Y.Q."/>
            <person name="Mitsuda N."/>
            <person name="Wang M."/>
            <person name="Liu G.H."/>
            <person name="Pecoraro L."/>
            <person name="Huang H.X."/>
            <person name="Xiao X.J."/>
            <person name="Lin M."/>
            <person name="Wu X.Y."/>
            <person name="Wu W.L."/>
            <person name="Chen Y.Y."/>
            <person name="Chang S.B."/>
            <person name="Sakamoto S."/>
            <person name="Ohme-Takagi M."/>
            <person name="Yagi M."/>
            <person name="Zeng S.J."/>
            <person name="Shen C.Y."/>
            <person name="Yeh C.M."/>
            <person name="Luo Y.B."/>
            <person name="Tsai W.C."/>
            <person name="Van de Peer Y."/>
            <person name="Liu Z.J."/>
        </authorList>
    </citation>
    <scope>NUCLEOTIDE SEQUENCE [LARGE SCALE GENOMIC DNA]</scope>
    <source>
        <tissue evidence="2">The whole plant</tissue>
    </source>
</reference>
<name>A0A2I0WUY3_9ASPA</name>
<dbReference type="Proteomes" id="UP000233837">
    <property type="component" value="Unassembled WGS sequence"/>
</dbReference>
<reference evidence="2 3" key="1">
    <citation type="journal article" date="2016" name="Sci. Rep.">
        <title>The Dendrobium catenatum Lindl. genome sequence provides insights into polysaccharide synthase, floral development and adaptive evolution.</title>
        <authorList>
            <person name="Zhang G.Q."/>
            <person name="Xu Q."/>
            <person name="Bian C."/>
            <person name="Tsai W.C."/>
            <person name="Yeh C.M."/>
            <person name="Liu K.W."/>
            <person name="Yoshida K."/>
            <person name="Zhang L.S."/>
            <person name="Chang S.B."/>
            <person name="Chen F."/>
            <person name="Shi Y."/>
            <person name="Su Y.Y."/>
            <person name="Zhang Y.Q."/>
            <person name="Chen L.J."/>
            <person name="Yin Y."/>
            <person name="Lin M."/>
            <person name="Huang H."/>
            <person name="Deng H."/>
            <person name="Wang Z.W."/>
            <person name="Zhu S.L."/>
            <person name="Zhao X."/>
            <person name="Deng C."/>
            <person name="Niu S.C."/>
            <person name="Huang J."/>
            <person name="Wang M."/>
            <person name="Liu G.H."/>
            <person name="Yang H.J."/>
            <person name="Xiao X.J."/>
            <person name="Hsiao Y.Y."/>
            <person name="Wu W.L."/>
            <person name="Chen Y.Y."/>
            <person name="Mitsuda N."/>
            <person name="Ohme-Takagi M."/>
            <person name="Luo Y.B."/>
            <person name="Van de Peer Y."/>
            <person name="Liu Z.J."/>
        </authorList>
    </citation>
    <scope>NUCLEOTIDE SEQUENCE [LARGE SCALE GENOMIC DNA]</scope>
    <source>
        <tissue evidence="2">The whole plant</tissue>
    </source>
</reference>
<evidence type="ECO:0000313" key="2">
    <source>
        <dbReference type="EMBL" id="PKU79470.1"/>
    </source>
</evidence>
<feature type="domain" description="Retrotransposon gag" evidence="1">
    <location>
        <begin position="29"/>
        <end position="100"/>
    </location>
</feature>
<protein>
    <recommendedName>
        <fullName evidence="1">Retrotransposon gag domain-containing protein</fullName>
    </recommendedName>
</protein>
<evidence type="ECO:0000313" key="3">
    <source>
        <dbReference type="Proteomes" id="UP000233837"/>
    </source>
</evidence>
<proteinExistence type="predicted"/>
<dbReference type="Pfam" id="PF03732">
    <property type="entry name" value="Retrotrans_gag"/>
    <property type="match status" value="1"/>
</dbReference>
<dbReference type="EMBL" id="KZ502442">
    <property type="protein sequence ID" value="PKU79470.1"/>
    <property type="molecule type" value="Genomic_DNA"/>
</dbReference>